<keyword evidence="3" id="KW-1185">Reference proteome</keyword>
<feature type="domain" description="Imm33-like" evidence="1">
    <location>
        <begin position="94"/>
        <end position="193"/>
    </location>
</feature>
<dbReference type="EMBL" id="CP072842">
    <property type="protein sequence ID" value="QTV05079.1"/>
    <property type="molecule type" value="Genomic_DNA"/>
</dbReference>
<reference evidence="2 3" key="1">
    <citation type="journal article" date="2021" name="Int. J. Syst. Evol. Microbiol.">
        <title>Faecalibacter bovis sp. nov., isolated from cow faeces.</title>
        <authorList>
            <person name="Li F."/>
            <person name="Zhao W."/>
            <person name="Hong Q."/>
            <person name="Shao Q."/>
            <person name="Song J."/>
            <person name="Yang S."/>
        </authorList>
    </citation>
    <scope>NUCLEOTIDE SEQUENCE [LARGE SCALE GENOMIC DNA]</scope>
    <source>
        <strain evidence="2 3">ZY171143</strain>
    </source>
</reference>
<evidence type="ECO:0000313" key="3">
    <source>
        <dbReference type="Proteomes" id="UP000672011"/>
    </source>
</evidence>
<evidence type="ECO:0000259" key="1">
    <source>
        <dbReference type="Pfam" id="PF24719"/>
    </source>
</evidence>
<dbReference type="Proteomes" id="UP000672011">
    <property type="component" value="Chromosome"/>
</dbReference>
<gene>
    <name evidence="2" type="ORF">J9309_09785</name>
</gene>
<evidence type="ECO:0000313" key="2">
    <source>
        <dbReference type="EMBL" id="QTV05079.1"/>
    </source>
</evidence>
<proteinExistence type="predicted"/>
<name>A0ABX7XB93_9FLAO</name>
<sequence>MKVTRQNLIELCDSFLENKIDKTAIQNFAWTAISDDDFEWDEDEIISDTIFEWDNEDINFEINKTNISLWKKRLLTEKDDLLIHNNWNVHIEAQKEICDKSNSTWKPINKKLNIGVSTNLEKDPINGLRHPAEKGTTGWFIWTGEYSEADDFFQPICAEDLLQKRPEIIKYLGLDVGFRFLSDSKGYEDIWYDEKLKNI</sequence>
<dbReference type="RefSeq" id="WP_230475707.1">
    <property type="nucleotide sequence ID" value="NZ_CP072842.1"/>
</dbReference>
<organism evidence="2 3">
    <name type="scientific">Faecalibacter bovis</name>
    <dbReference type="NCBI Taxonomy" id="2898187"/>
    <lineage>
        <taxon>Bacteria</taxon>
        <taxon>Pseudomonadati</taxon>
        <taxon>Bacteroidota</taxon>
        <taxon>Flavobacteriia</taxon>
        <taxon>Flavobacteriales</taxon>
        <taxon>Weeksellaceae</taxon>
        <taxon>Faecalibacter</taxon>
    </lineage>
</organism>
<dbReference type="InterPro" id="IPR056509">
    <property type="entry name" value="Imm33-like"/>
</dbReference>
<accession>A0ABX7XB93</accession>
<reference evidence="3" key="2">
    <citation type="submission" date="2021-04" db="EMBL/GenBank/DDBJ databases">
        <title>Taxonomy of Flavobacteriaceae bacterium ZY171143.</title>
        <authorList>
            <person name="Li F."/>
        </authorList>
    </citation>
    <scope>NUCLEOTIDE SEQUENCE [LARGE SCALE GENOMIC DNA]</scope>
    <source>
        <strain evidence="3">ZY171143</strain>
    </source>
</reference>
<dbReference type="Pfam" id="PF24719">
    <property type="entry name" value="Imm33-like"/>
    <property type="match status" value="1"/>
</dbReference>
<protein>
    <recommendedName>
        <fullName evidence="1">Imm33-like domain-containing protein</fullName>
    </recommendedName>
</protein>